<evidence type="ECO:0000313" key="10">
    <source>
        <dbReference type="Proteomes" id="UP000053831"/>
    </source>
</evidence>
<dbReference type="GO" id="GO:0006081">
    <property type="term" value="P:aldehyde metabolic process"/>
    <property type="evidence" value="ECO:0007669"/>
    <property type="project" value="InterPro"/>
</dbReference>
<organism evidence="9 10">
    <name type="scientific">Escovopsis weberi</name>
    <dbReference type="NCBI Taxonomy" id="150374"/>
    <lineage>
        <taxon>Eukaryota</taxon>
        <taxon>Fungi</taxon>
        <taxon>Dikarya</taxon>
        <taxon>Ascomycota</taxon>
        <taxon>Pezizomycotina</taxon>
        <taxon>Sordariomycetes</taxon>
        <taxon>Hypocreomycetidae</taxon>
        <taxon>Hypocreales</taxon>
        <taxon>Hypocreaceae</taxon>
        <taxon>Escovopsis</taxon>
    </lineage>
</organism>
<accession>A0A0M8N419</accession>
<gene>
    <name evidence="9" type="ORF">ESCO_006240</name>
</gene>
<evidence type="ECO:0000256" key="6">
    <source>
        <dbReference type="PROSITE-ProRule" id="PRU10007"/>
    </source>
</evidence>
<dbReference type="InterPro" id="IPR012394">
    <property type="entry name" value="Aldehyde_DH_NAD(P)"/>
</dbReference>
<dbReference type="OrthoDB" id="440325at2759"/>
<dbReference type="EMBL" id="LGSR01000018">
    <property type="protein sequence ID" value="KOS20194.1"/>
    <property type="molecule type" value="Genomic_DNA"/>
</dbReference>
<evidence type="ECO:0000256" key="7">
    <source>
        <dbReference type="RuleBase" id="RU003345"/>
    </source>
</evidence>
<dbReference type="FunFam" id="3.40.605.10:FF:000004">
    <property type="entry name" value="Aldehyde dehydrogenase"/>
    <property type="match status" value="1"/>
</dbReference>
<evidence type="ECO:0000256" key="3">
    <source>
        <dbReference type="ARBA" id="ARBA00023002"/>
    </source>
</evidence>
<evidence type="ECO:0000256" key="1">
    <source>
        <dbReference type="ARBA" id="ARBA00009986"/>
    </source>
</evidence>
<feature type="domain" description="Aldehyde dehydrogenase" evidence="8">
    <location>
        <begin position="8"/>
        <end position="442"/>
    </location>
</feature>
<feature type="active site" evidence="5">
    <location>
        <position position="259"/>
    </location>
</feature>
<comment type="similarity">
    <text evidence="1 4 7">Belongs to the aldehyde dehydrogenase family.</text>
</comment>
<evidence type="ECO:0000259" key="8">
    <source>
        <dbReference type="Pfam" id="PF00171"/>
    </source>
</evidence>
<evidence type="ECO:0000256" key="5">
    <source>
        <dbReference type="PIRSR" id="PIRSR036492-1"/>
    </source>
</evidence>
<sequence>MALKGELAEFTPFDIEQVTPRLETLRASFRSNKTKDVEFRLRQLRKLYWAIRDNEALIHEALRRDLGKSKVEASMAEIDWCAEECMVQIKGLPKWSRDEKIPDLPLLVAPATLRIRNEPLGTVLVIGAFNFPFQLSLAPVIGAIGAGNTVVLKPPELAPWTSMAIKKVMDDSLDPDCYVCMVGGLNISKHLLEHKFDKIAFTGGRRTGTIVAKKAAETLTPVLLELGGLNPAFVTRSANIPMAGRRLLWQKCMAAGQLCVSHNYALVERSVVDAFVEALKVSYRDFFPAGARDSPDYSRIGYADHFHRLRRMLEQSSGKVVLGGGMDEADRFFEPTVVLVEDPKDSLIVDETFGPIWSIVPYDSLDDAIELAREIDPTPLALYVFGNEAENDKVLKNITSGGATFNDGFTHGIPNAVPFGGVGTSGSGAYRGRASFREFSHRRCIAKMPFWADALMRVRYMPYLPGQHQQFRRIGYAAPNFDRNGDVVKGLGYWASFVLTLGAKRASGAAARWAILLLTAFALKLRETR</sequence>
<dbReference type="Pfam" id="PF00171">
    <property type="entry name" value="Aldedh"/>
    <property type="match status" value="1"/>
</dbReference>
<name>A0A0M8N419_ESCWE</name>
<evidence type="ECO:0000256" key="4">
    <source>
        <dbReference type="PIRNR" id="PIRNR036492"/>
    </source>
</evidence>
<dbReference type="GO" id="GO:0005737">
    <property type="term" value="C:cytoplasm"/>
    <property type="evidence" value="ECO:0007669"/>
    <property type="project" value="TreeGrafter"/>
</dbReference>
<evidence type="ECO:0000256" key="2">
    <source>
        <dbReference type="ARBA" id="ARBA00022746"/>
    </source>
</evidence>
<dbReference type="SUPFAM" id="SSF53720">
    <property type="entry name" value="ALDH-like"/>
    <property type="match status" value="1"/>
</dbReference>
<keyword evidence="2" id="KW-0125">Carotenoid biosynthesis</keyword>
<proteinExistence type="inferred from homology"/>
<dbReference type="PANTHER" id="PTHR43570">
    <property type="entry name" value="ALDEHYDE DEHYDROGENASE"/>
    <property type="match status" value="1"/>
</dbReference>
<dbReference type="InterPro" id="IPR016162">
    <property type="entry name" value="Ald_DH_N"/>
</dbReference>
<protein>
    <recommendedName>
        <fullName evidence="4">Aldehyde dehydrogenase</fullName>
    </recommendedName>
</protein>
<comment type="caution">
    <text evidence="9">The sequence shown here is derived from an EMBL/GenBank/DDBJ whole genome shotgun (WGS) entry which is preliminary data.</text>
</comment>
<reference evidence="9 10" key="1">
    <citation type="submission" date="2015-07" db="EMBL/GenBank/DDBJ databases">
        <title>The genome of the fungus Escovopsis weberi, a specialized disease agent of ant agriculture.</title>
        <authorList>
            <person name="de Man T.J."/>
            <person name="Stajich J.E."/>
            <person name="Kubicek C.P."/>
            <person name="Chenthamara K."/>
            <person name="Atanasova L."/>
            <person name="Druzhinina I.S."/>
            <person name="Birnbaum S."/>
            <person name="Barribeau S.M."/>
            <person name="Teiling C."/>
            <person name="Suen G."/>
            <person name="Currie C."/>
            <person name="Gerardo N.M."/>
        </authorList>
    </citation>
    <scope>NUCLEOTIDE SEQUENCE [LARGE SCALE GENOMIC DNA]</scope>
</reference>
<dbReference type="PROSITE" id="PS00687">
    <property type="entry name" value="ALDEHYDE_DEHYDR_GLU"/>
    <property type="match status" value="1"/>
</dbReference>
<dbReference type="Gene3D" id="3.40.309.10">
    <property type="entry name" value="Aldehyde Dehydrogenase, Chain A, domain 2"/>
    <property type="match status" value="1"/>
</dbReference>
<dbReference type="PIRSF" id="PIRSF036492">
    <property type="entry name" value="ALDH"/>
    <property type="match status" value="1"/>
</dbReference>
<dbReference type="GO" id="GO:0016117">
    <property type="term" value="P:carotenoid biosynthetic process"/>
    <property type="evidence" value="ECO:0007669"/>
    <property type="project" value="UniProtKB-KW"/>
</dbReference>
<dbReference type="GO" id="GO:0004029">
    <property type="term" value="F:aldehyde dehydrogenase (NAD+) activity"/>
    <property type="evidence" value="ECO:0007669"/>
    <property type="project" value="TreeGrafter"/>
</dbReference>
<dbReference type="InterPro" id="IPR029510">
    <property type="entry name" value="Ald_DH_CS_GLU"/>
</dbReference>
<dbReference type="Proteomes" id="UP000053831">
    <property type="component" value="Unassembled WGS sequence"/>
</dbReference>
<dbReference type="InterPro" id="IPR016163">
    <property type="entry name" value="Ald_DH_C"/>
</dbReference>
<evidence type="ECO:0000313" key="9">
    <source>
        <dbReference type="EMBL" id="KOS20194.1"/>
    </source>
</evidence>
<dbReference type="PANTHER" id="PTHR43570:SF11">
    <property type="entry name" value="ALDEHYDE DEHYDROGENASE"/>
    <property type="match status" value="1"/>
</dbReference>
<dbReference type="InterPro" id="IPR016161">
    <property type="entry name" value="Ald_DH/histidinol_DH"/>
</dbReference>
<dbReference type="STRING" id="150374.A0A0M8N419"/>
<dbReference type="AlphaFoldDB" id="A0A0M8N419"/>
<keyword evidence="10" id="KW-1185">Reference proteome</keyword>
<dbReference type="InterPro" id="IPR015590">
    <property type="entry name" value="Aldehyde_DH_dom"/>
</dbReference>
<feature type="active site" evidence="5 6">
    <location>
        <position position="225"/>
    </location>
</feature>
<dbReference type="Gene3D" id="3.40.605.10">
    <property type="entry name" value="Aldehyde Dehydrogenase, Chain A, domain 1"/>
    <property type="match status" value="1"/>
</dbReference>
<keyword evidence="3 4" id="KW-0560">Oxidoreductase</keyword>